<gene>
    <name evidence="2" type="ORF">HH308_07350</name>
</gene>
<dbReference type="EMBL" id="JABBNB010000006">
    <property type="protein sequence ID" value="NMO01029.1"/>
    <property type="molecule type" value="Genomic_DNA"/>
</dbReference>
<reference evidence="2 3" key="1">
    <citation type="submission" date="2020-04" db="EMBL/GenBank/DDBJ databases">
        <title>Gordonia sp. nov. TBRC 11910.</title>
        <authorList>
            <person name="Suriyachadkun C."/>
        </authorList>
    </citation>
    <scope>NUCLEOTIDE SEQUENCE [LARGE SCALE GENOMIC DNA]</scope>
    <source>
        <strain evidence="2 3">TBRC 11910</strain>
    </source>
</reference>
<proteinExistence type="predicted"/>
<protein>
    <submittedName>
        <fullName evidence="2">(2Fe-2S)-binding protein</fullName>
    </submittedName>
</protein>
<comment type="caution">
    <text evidence="2">The sequence shown here is derived from an EMBL/GenBank/DDBJ whole genome shotgun (WGS) entry which is preliminary data.</text>
</comment>
<evidence type="ECO:0000313" key="2">
    <source>
        <dbReference type="EMBL" id="NMO01029.1"/>
    </source>
</evidence>
<dbReference type="Gene3D" id="1.10.10.1100">
    <property type="entry name" value="BFD-like [2Fe-2S]-binding domain"/>
    <property type="match status" value="1"/>
</dbReference>
<accession>A0A848KSC6</accession>
<keyword evidence="3" id="KW-1185">Reference proteome</keyword>
<name>A0A848KSC6_9ACTN</name>
<dbReference type="RefSeq" id="WP_170193538.1">
    <property type="nucleotide sequence ID" value="NZ_JABBNB010000006.1"/>
</dbReference>
<evidence type="ECO:0000259" key="1">
    <source>
        <dbReference type="Pfam" id="PF04324"/>
    </source>
</evidence>
<dbReference type="Proteomes" id="UP000550729">
    <property type="component" value="Unassembled WGS sequence"/>
</dbReference>
<organism evidence="2 3">
    <name type="scientific">Gordonia asplenii</name>
    <dbReference type="NCBI Taxonomy" id="2725283"/>
    <lineage>
        <taxon>Bacteria</taxon>
        <taxon>Bacillati</taxon>
        <taxon>Actinomycetota</taxon>
        <taxon>Actinomycetes</taxon>
        <taxon>Mycobacteriales</taxon>
        <taxon>Gordoniaceae</taxon>
        <taxon>Gordonia</taxon>
    </lineage>
</organism>
<dbReference type="AlphaFoldDB" id="A0A848KSC6"/>
<dbReference type="InterPro" id="IPR041854">
    <property type="entry name" value="BFD-like_2Fe2S-bd_dom_sf"/>
</dbReference>
<feature type="domain" description="BFD-like [2Fe-2S]-binding" evidence="1">
    <location>
        <begin position="3"/>
        <end position="48"/>
    </location>
</feature>
<evidence type="ECO:0000313" key="3">
    <source>
        <dbReference type="Proteomes" id="UP000550729"/>
    </source>
</evidence>
<dbReference type="Pfam" id="PF04324">
    <property type="entry name" value="Fer2_BFD"/>
    <property type="match status" value="1"/>
</dbReference>
<dbReference type="InterPro" id="IPR007419">
    <property type="entry name" value="BFD-like_2Fe2S-bd_dom"/>
</dbReference>
<sequence length="65" mass="6789">MFVCICRGVTEEEVNSYLDDGADSVDAIGDRCGAGEGCGTCLDRLDEMVCARAGICGLRRAVKAA</sequence>